<feature type="transmembrane region" description="Helical" evidence="9">
    <location>
        <begin position="54"/>
        <end position="77"/>
    </location>
</feature>
<accession>A0A939JUS3</accession>
<dbReference type="Proteomes" id="UP000664122">
    <property type="component" value="Unassembled WGS sequence"/>
</dbReference>
<evidence type="ECO:0000259" key="10">
    <source>
        <dbReference type="PROSITE" id="PS50928"/>
    </source>
</evidence>
<comment type="subcellular location">
    <subcellularLocation>
        <location evidence="1">Cell inner membrane</location>
        <topology evidence="1">Multi-pass membrane protein</topology>
    </subcellularLocation>
    <subcellularLocation>
        <location evidence="9">Cell membrane</location>
        <topology evidence="9">Multi-pass membrane protein</topology>
    </subcellularLocation>
</comment>
<keyword evidence="5" id="KW-0997">Cell inner membrane</keyword>
<dbReference type="RefSeq" id="WP_207256418.1">
    <property type="nucleotide sequence ID" value="NZ_JAFMPP010000002.1"/>
</dbReference>
<keyword evidence="7 9" id="KW-1133">Transmembrane helix</keyword>
<protein>
    <submittedName>
        <fullName evidence="11">ABC transporter permease subunit</fullName>
    </submittedName>
</protein>
<dbReference type="PANTHER" id="PTHR30614:SF10">
    <property type="entry name" value="ARGININE ABC TRANSPORTER PERMEASE PROTEIN ARTM"/>
    <property type="match status" value="1"/>
</dbReference>
<dbReference type="GO" id="GO:0022857">
    <property type="term" value="F:transmembrane transporter activity"/>
    <property type="evidence" value="ECO:0007669"/>
    <property type="project" value="InterPro"/>
</dbReference>
<reference evidence="11" key="1">
    <citation type="submission" date="2021-03" db="EMBL/GenBank/DDBJ databases">
        <title>Whole genome sequence of Jiella sp. CQZ9-1.</title>
        <authorList>
            <person name="Tuo L."/>
        </authorList>
    </citation>
    <scope>NUCLEOTIDE SEQUENCE</scope>
    <source>
        <strain evidence="11">CQZ9-1</strain>
    </source>
</reference>
<feature type="domain" description="ABC transmembrane type-1" evidence="10">
    <location>
        <begin position="18"/>
        <end position="215"/>
    </location>
</feature>
<dbReference type="AlphaFoldDB" id="A0A939JUS3"/>
<organism evidence="11 12">
    <name type="scientific">Jiella flava</name>
    <dbReference type="NCBI Taxonomy" id="2816857"/>
    <lineage>
        <taxon>Bacteria</taxon>
        <taxon>Pseudomonadati</taxon>
        <taxon>Pseudomonadota</taxon>
        <taxon>Alphaproteobacteria</taxon>
        <taxon>Hyphomicrobiales</taxon>
        <taxon>Aurantimonadaceae</taxon>
        <taxon>Jiella</taxon>
    </lineage>
</organism>
<comment type="similarity">
    <text evidence="2">Belongs to the binding-protein-dependent transport system permease family. HisMQ subfamily.</text>
</comment>
<dbReference type="InterPro" id="IPR010065">
    <property type="entry name" value="AA_ABC_transptr_permease_3TM"/>
</dbReference>
<dbReference type="Pfam" id="PF00528">
    <property type="entry name" value="BPD_transp_1"/>
    <property type="match status" value="1"/>
</dbReference>
<sequence length="243" mass="26764">MLDFQLMSDAFPKLMGGVGLTGKLSILILLLGMMLAIPIAYARNAQSVWLHGPANAYILLIRGIPSLLQVFMVYYGLGQLDFVRHSALWPILRDPFWCVIIALGLNSAAYTAEIISGALRLIAKGPVEAAYALGLSWFQTQRKVTIPLAIRAALPAYENEIILTVKATSLASTVTLMDLTGVARLEVANTYAPYEIFLTAGAIYFCITTTLSWLLRRLEQRLSLEHMKTLNPTPLQQTETVHA</sequence>
<evidence type="ECO:0000256" key="8">
    <source>
        <dbReference type="ARBA" id="ARBA00023136"/>
    </source>
</evidence>
<dbReference type="InterPro" id="IPR043429">
    <property type="entry name" value="ArtM/GltK/GlnP/TcyL/YhdX-like"/>
</dbReference>
<keyword evidence="3 9" id="KW-0813">Transport</keyword>
<evidence type="ECO:0000313" key="11">
    <source>
        <dbReference type="EMBL" id="MBO0661714.1"/>
    </source>
</evidence>
<feature type="transmembrane region" description="Helical" evidence="9">
    <location>
        <begin position="20"/>
        <end position="42"/>
    </location>
</feature>
<dbReference type="PROSITE" id="PS50928">
    <property type="entry name" value="ABC_TM1"/>
    <property type="match status" value="1"/>
</dbReference>
<gene>
    <name evidence="11" type="ORF">J1C48_03925</name>
</gene>
<dbReference type="InterPro" id="IPR035906">
    <property type="entry name" value="MetI-like_sf"/>
</dbReference>
<comment type="caution">
    <text evidence="11">The sequence shown here is derived from an EMBL/GenBank/DDBJ whole genome shotgun (WGS) entry which is preliminary data.</text>
</comment>
<dbReference type="GO" id="GO:0006865">
    <property type="term" value="P:amino acid transport"/>
    <property type="evidence" value="ECO:0007669"/>
    <property type="project" value="TreeGrafter"/>
</dbReference>
<evidence type="ECO:0000256" key="6">
    <source>
        <dbReference type="ARBA" id="ARBA00022692"/>
    </source>
</evidence>
<evidence type="ECO:0000256" key="3">
    <source>
        <dbReference type="ARBA" id="ARBA00022448"/>
    </source>
</evidence>
<evidence type="ECO:0000313" key="12">
    <source>
        <dbReference type="Proteomes" id="UP000664122"/>
    </source>
</evidence>
<dbReference type="GO" id="GO:0043190">
    <property type="term" value="C:ATP-binding cassette (ABC) transporter complex"/>
    <property type="evidence" value="ECO:0007669"/>
    <property type="project" value="InterPro"/>
</dbReference>
<dbReference type="Gene3D" id="1.10.3720.10">
    <property type="entry name" value="MetI-like"/>
    <property type="match status" value="1"/>
</dbReference>
<keyword evidence="4" id="KW-1003">Cell membrane</keyword>
<keyword evidence="12" id="KW-1185">Reference proteome</keyword>
<evidence type="ECO:0000256" key="1">
    <source>
        <dbReference type="ARBA" id="ARBA00004429"/>
    </source>
</evidence>
<keyword evidence="8 9" id="KW-0472">Membrane</keyword>
<name>A0A939JUS3_9HYPH</name>
<dbReference type="PANTHER" id="PTHR30614">
    <property type="entry name" value="MEMBRANE COMPONENT OF AMINO ACID ABC TRANSPORTER"/>
    <property type="match status" value="1"/>
</dbReference>
<dbReference type="InterPro" id="IPR000515">
    <property type="entry name" value="MetI-like"/>
</dbReference>
<keyword evidence="6 9" id="KW-0812">Transmembrane</keyword>
<dbReference type="NCBIfam" id="TIGR01726">
    <property type="entry name" value="HEQRo_perm_3TM"/>
    <property type="match status" value="1"/>
</dbReference>
<feature type="transmembrane region" description="Helical" evidence="9">
    <location>
        <begin position="196"/>
        <end position="215"/>
    </location>
</feature>
<evidence type="ECO:0000256" key="7">
    <source>
        <dbReference type="ARBA" id="ARBA00022989"/>
    </source>
</evidence>
<proteinExistence type="inferred from homology"/>
<evidence type="ECO:0000256" key="4">
    <source>
        <dbReference type="ARBA" id="ARBA00022475"/>
    </source>
</evidence>
<evidence type="ECO:0000256" key="2">
    <source>
        <dbReference type="ARBA" id="ARBA00010072"/>
    </source>
</evidence>
<evidence type="ECO:0000256" key="9">
    <source>
        <dbReference type="RuleBase" id="RU363032"/>
    </source>
</evidence>
<dbReference type="SUPFAM" id="SSF161098">
    <property type="entry name" value="MetI-like"/>
    <property type="match status" value="1"/>
</dbReference>
<dbReference type="CDD" id="cd06261">
    <property type="entry name" value="TM_PBP2"/>
    <property type="match status" value="1"/>
</dbReference>
<dbReference type="EMBL" id="JAFMPP010000002">
    <property type="protein sequence ID" value="MBO0661714.1"/>
    <property type="molecule type" value="Genomic_DNA"/>
</dbReference>
<evidence type="ECO:0000256" key="5">
    <source>
        <dbReference type="ARBA" id="ARBA00022519"/>
    </source>
</evidence>